<dbReference type="EMBL" id="JAAZSR010000546">
    <property type="protein sequence ID" value="NKX52459.1"/>
    <property type="molecule type" value="Genomic_DNA"/>
</dbReference>
<evidence type="ECO:0000313" key="2">
    <source>
        <dbReference type="Proteomes" id="UP000523795"/>
    </source>
</evidence>
<sequence length="70" mass="7536">PLMGSEDFGTLAQSIDVPSVYWFFGAYPEETLNRSPVPMNHSPFFPPALEPTLSTAVHAAVAATMARLGK</sequence>
<keyword evidence="2" id="KW-1185">Reference proteome</keyword>
<reference evidence="1 2" key="1">
    <citation type="submission" date="2020-04" db="EMBL/GenBank/DDBJ databases">
        <authorList>
            <person name="Liu S."/>
        </authorList>
    </citation>
    <scope>NUCLEOTIDE SEQUENCE [LARGE SCALE GENOMIC DNA]</scope>
    <source>
        <strain evidence="1 2">CGMCC 1.15091</strain>
    </source>
</reference>
<name>A0ABX1JVV3_9MICC</name>
<feature type="non-terminal residue" evidence="1">
    <location>
        <position position="1"/>
    </location>
</feature>
<organism evidence="1 2">
    <name type="scientific">Arthrobacter deserti</name>
    <dbReference type="NCBI Taxonomy" id="1742687"/>
    <lineage>
        <taxon>Bacteria</taxon>
        <taxon>Bacillati</taxon>
        <taxon>Actinomycetota</taxon>
        <taxon>Actinomycetes</taxon>
        <taxon>Micrococcales</taxon>
        <taxon>Micrococcaceae</taxon>
        <taxon>Arthrobacter</taxon>
    </lineage>
</organism>
<comment type="caution">
    <text evidence="1">The sequence shown here is derived from an EMBL/GenBank/DDBJ whole genome shotgun (WGS) entry which is preliminary data.</text>
</comment>
<dbReference type="Proteomes" id="UP000523795">
    <property type="component" value="Unassembled WGS sequence"/>
</dbReference>
<dbReference type="Gene3D" id="3.40.630.10">
    <property type="entry name" value="Zn peptidases"/>
    <property type="match status" value="1"/>
</dbReference>
<proteinExistence type="predicted"/>
<protein>
    <submittedName>
        <fullName evidence="1">Amidohydrolase</fullName>
    </submittedName>
</protein>
<gene>
    <name evidence="1" type="ORF">HER39_18145</name>
</gene>
<evidence type="ECO:0000313" key="1">
    <source>
        <dbReference type="EMBL" id="NKX52459.1"/>
    </source>
</evidence>
<accession>A0ABX1JVV3</accession>